<organism evidence="2 3">
    <name type="scientific">Tessaracoccus rhinocerotis</name>
    <dbReference type="NCBI Taxonomy" id="1689449"/>
    <lineage>
        <taxon>Bacteria</taxon>
        <taxon>Bacillati</taxon>
        <taxon>Actinomycetota</taxon>
        <taxon>Actinomycetes</taxon>
        <taxon>Propionibacteriales</taxon>
        <taxon>Propionibacteriaceae</taxon>
        <taxon>Tessaracoccus</taxon>
    </lineage>
</organism>
<dbReference type="PANTHER" id="PTHR40763">
    <property type="entry name" value="MEMBRANE PROTEIN-RELATED"/>
    <property type="match status" value="1"/>
</dbReference>
<name>A0A553K1V0_9ACTN</name>
<sequence>MPAMPRDEQLNRLRVTNQQRDNAVATLREAVADGRLGFDEFDGRVNTAMGARTRGDIVDVLEDLVEPDRLDAVITDETVLGEGPGFSWDNPLVLGEEKQTRTQLGQWRVPPFLEVHASAMATVRLDFTRAITVSPVIDLVVVGGSNVATVLIVVPEGWGVSTQDLRVSGQSYSTSKVRTRPTGGHPRILVSGTTSGTVTVRHPSWWDEYKQRKHLEQNPSSPPAVTAG</sequence>
<evidence type="ECO:0000259" key="1">
    <source>
        <dbReference type="Pfam" id="PF08044"/>
    </source>
</evidence>
<keyword evidence="3" id="KW-1185">Reference proteome</keyword>
<feature type="domain" description="DUF1707" evidence="1">
    <location>
        <begin position="13"/>
        <end position="64"/>
    </location>
</feature>
<evidence type="ECO:0000313" key="3">
    <source>
        <dbReference type="Proteomes" id="UP000317638"/>
    </source>
</evidence>
<dbReference type="InterPro" id="IPR012551">
    <property type="entry name" value="DUF1707_SHOCT-like"/>
</dbReference>
<dbReference type="Proteomes" id="UP000317638">
    <property type="component" value="Unassembled WGS sequence"/>
</dbReference>
<proteinExistence type="predicted"/>
<protein>
    <submittedName>
        <fullName evidence="2">DUF1707 domain-containing protein</fullName>
    </submittedName>
</protein>
<reference evidence="2 3" key="1">
    <citation type="submission" date="2019-07" db="EMBL/GenBank/DDBJ databases">
        <authorList>
            <person name="Zhou L.-Y."/>
        </authorList>
    </citation>
    <scope>NUCLEOTIDE SEQUENCE [LARGE SCALE GENOMIC DNA]</scope>
    <source>
        <strain evidence="2 3">YIM 101269</strain>
    </source>
</reference>
<comment type="caution">
    <text evidence="2">The sequence shown here is derived from an EMBL/GenBank/DDBJ whole genome shotgun (WGS) entry which is preliminary data.</text>
</comment>
<accession>A0A553K1V0</accession>
<dbReference type="Pfam" id="PF08044">
    <property type="entry name" value="DUF1707"/>
    <property type="match status" value="1"/>
</dbReference>
<gene>
    <name evidence="2" type="ORF">FOJ82_06060</name>
</gene>
<dbReference type="AlphaFoldDB" id="A0A553K1V0"/>
<dbReference type="EMBL" id="VKKG01000002">
    <property type="protein sequence ID" value="TRY18681.1"/>
    <property type="molecule type" value="Genomic_DNA"/>
</dbReference>
<dbReference type="PANTHER" id="PTHR40763:SF5">
    <property type="entry name" value="MEMBRANE PROTEIN"/>
    <property type="match status" value="1"/>
</dbReference>
<dbReference type="OrthoDB" id="4772576at2"/>
<evidence type="ECO:0000313" key="2">
    <source>
        <dbReference type="EMBL" id="TRY18681.1"/>
    </source>
</evidence>